<dbReference type="EMBL" id="UYWX01003425">
    <property type="protein sequence ID" value="VDM23925.1"/>
    <property type="molecule type" value="Genomic_DNA"/>
</dbReference>
<evidence type="ECO:0000256" key="1">
    <source>
        <dbReference type="SAM" id="Phobius"/>
    </source>
</evidence>
<keyword evidence="1" id="KW-0812">Transmembrane</keyword>
<dbReference type="Proteomes" id="UP000274429">
    <property type="component" value="Unassembled WGS sequence"/>
</dbReference>
<feature type="transmembrane region" description="Helical" evidence="1">
    <location>
        <begin position="33"/>
        <end position="53"/>
    </location>
</feature>
<reference evidence="4" key="1">
    <citation type="submission" date="2017-02" db="UniProtKB">
        <authorList>
            <consortium name="WormBaseParasite"/>
        </authorList>
    </citation>
    <scope>IDENTIFICATION</scope>
</reference>
<keyword evidence="1" id="KW-0472">Membrane</keyword>
<organism evidence="4">
    <name type="scientific">Hydatigena taeniaeformis</name>
    <name type="common">Feline tapeworm</name>
    <name type="synonym">Taenia taeniaeformis</name>
    <dbReference type="NCBI Taxonomy" id="6205"/>
    <lineage>
        <taxon>Eukaryota</taxon>
        <taxon>Metazoa</taxon>
        <taxon>Spiralia</taxon>
        <taxon>Lophotrochozoa</taxon>
        <taxon>Platyhelminthes</taxon>
        <taxon>Cestoda</taxon>
        <taxon>Eucestoda</taxon>
        <taxon>Cyclophyllidea</taxon>
        <taxon>Taeniidae</taxon>
        <taxon>Hydatigera</taxon>
    </lineage>
</organism>
<dbReference type="AlphaFoldDB" id="A0A0R3WTB3"/>
<gene>
    <name evidence="2" type="ORF">TTAC_LOCUS3989</name>
</gene>
<evidence type="ECO:0000313" key="2">
    <source>
        <dbReference type="EMBL" id="VDM23925.1"/>
    </source>
</evidence>
<accession>A0A0R3WTB3</accession>
<proteinExistence type="predicted"/>
<protein>
    <submittedName>
        <fullName evidence="4">Inner membrane protein</fullName>
    </submittedName>
</protein>
<dbReference type="WBParaSite" id="TTAC_0000400301-mRNA-1">
    <property type="protein sequence ID" value="TTAC_0000400301-mRNA-1"/>
    <property type="gene ID" value="TTAC_0000400301"/>
</dbReference>
<sequence>MGYGGGASGVFAGSGPLLLQAGGAGFFGLINPWLAGILVCLLPLISALIWACWRCKPGCCPCCVGGAGGKAAGGKFHDTMDRISAGLWAAPPADKDLLVAKLLVMVSTHDISNNEGWTEDLRVNFASQSHLLPIDAERWMLTSS</sequence>
<keyword evidence="3" id="KW-1185">Reference proteome</keyword>
<evidence type="ECO:0000313" key="3">
    <source>
        <dbReference type="Proteomes" id="UP000274429"/>
    </source>
</evidence>
<evidence type="ECO:0000313" key="4">
    <source>
        <dbReference type="WBParaSite" id="TTAC_0000400301-mRNA-1"/>
    </source>
</evidence>
<reference evidence="2 3" key="2">
    <citation type="submission" date="2018-11" db="EMBL/GenBank/DDBJ databases">
        <authorList>
            <consortium name="Pathogen Informatics"/>
        </authorList>
    </citation>
    <scope>NUCLEOTIDE SEQUENCE [LARGE SCALE GENOMIC DNA]</scope>
</reference>
<name>A0A0R3WTB3_HYDTA</name>
<keyword evidence="1" id="KW-1133">Transmembrane helix</keyword>
<dbReference type="STRING" id="6205.A0A0R3WTB3"/>